<dbReference type="HOGENOM" id="CLU_109009_0_0_1"/>
<keyword evidence="3" id="KW-0677">Repeat</keyword>
<dbReference type="SMART" id="SM00343">
    <property type="entry name" value="ZnF_C2HC"/>
    <property type="match status" value="4"/>
</dbReference>
<dbReference type="InterPro" id="IPR001878">
    <property type="entry name" value="Znf_CCHC"/>
</dbReference>
<dbReference type="SUPFAM" id="SSF57756">
    <property type="entry name" value="Retrovirus zinc finger-like domains"/>
    <property type="match status" value="1"/>
</dbReference>
<keyword evidence="9" id="KW-0808">Transferase</keyword>
<dbReference type="STRING" id="1358809.S7XTM0"/>
<dbReference type="GO" id="GO:0071039">
    <property type="term" value="P:nuclear polyadenylation-dependent CUT catabolic process"/>
    <property type="evidence" value="ECO:0007669"/>
    <property type="project" value="TreeGrafter"/>
</dbReference>
<evidence type="ECO:0000256" key="6">
    <source>
        <dbReference type="ARBA" id="ARBA00023242"/>
    </source>
</evidence>
<dbReference type="OMA" id="HRYRECK"/>
<keyword evidence="5" id="KW-0862">Zinc</keyword>
<keyword evidence="2" id="KW-0479">Metal-binding</keyword>
<keyword evidence="10" id="KW-1185">Reference proteome</keyword>
<dbReference type="GO" id="GO:0008270">
    <property type="term" value="F:zinc ion binding"/>
    <property type="evidence" value="ECO:0007669"/>
    <property type="project" value="UniProtKB-KW"/>
</dbReference>
<evidence type="ECO:0000256" key="1">
    <source>
        <dbReference type="ARBA" id="ARBA00004123"/>
    </source>
</evidence>
<proteinExistence type="predicted"/>
<evidence type="ECO:0000259" key="8">
    <source>
        <dbReference type="PROSITE" id="PS50158"/>
    </source>
</evidence>
<comment type="caution">
    <text evidence="9">The sequence shown here is derived from an EMBL/GenBank/DDBJ whole genome shotgun (WGS) entry which is preliminary data.</text>
</comment>
<dbReference type="GO" id="GO:0071037">
    <property type="term" value="P:nuclear polyadenylation-dependent snRNA catabolic process"/>
    <property type="evidence" value="ECO:0007669"/>
    <property type="project" value="TreeGrafter"/>
</dbReference>
<dbReference type="GO" id="GO:0071031">
    <property type="term" value="P:nuclear mRNA surveillance of mRNA 3'-end processing"/>
    <property type="evidence" value="ECO:0007669"/>
    <property type="project" value="TreeGrafter"/>
</dbReference>
<evidence type="ECO:0000256" key="3">
    <source>
        <dbReference type="ARBA" id="ARBA00022737"/>
    </source>
</evidence>
<dbReference type="OrthoDB" id="2186115at2759"/>
<evidence type="ECO:0000256" key="7">
    <source>
        <dbReference type="PROSITE-ProRule" id="PRU00047"/>
    </source>
</evidence>
<reference evidence="10" key="1">
    <citation type="journal article" date="2013" name="PLoS Genet.">
        <title>The genome of Spraguea lophii and the basis of host-microsporidian interactions.</title>
        <authorList>
            <person name="Campbell S.E."/>
            <person name="Williams T.A."/>
            <person name="Yousuf A."/>
            <person name="Soanes D.M."/>
            <person name="Paszkiewicz K.H."/>
            <person name="Williams B.A.P."/>
        </authorList>
    </citation>
    <scope>NUCLEOTIDE SEQUENCE [LARGE SCALE GENOMIC DNA]</scope>
    <source>
        <strain evidence="10">42_110</strain>
    </source>
</reference>
<dbReference type="GO" id="GO:0032259">
    <property type="term" value="P:methylation"/>
    <property type="evidence" value="ECO:0007669"/>
    <property type="project" value="UniProtKB-KW"/>
</dbReference>
<dbReference type="GO" id="GO:0031499">
    <property type="term" value="C:TRAMP complex"/>
    <property type="evidence" value="ECO:0007669"/>
    <property type="project" value="TreeGrafter"/>
</dbReference>
<keyword evidence="9" id="KW-0489">Methyltransferase</keyword>
<evidence type="ECO:0000256" key="5">
    <source>
        <dbReference type="ARBA" id="ARBA00022833"/>
    </source>
</evidence>
<dbReference type="GO" id="GO:0071036">
    <property type="term" value="P:nuclear polyadenylation-dependent snoRNA catabolic process"/>
    <property type="evidence" value="ECO:0007669"/>
    <property type="project" value="TreeGrafter"/>
</dbReference>
<dbReference type="Gene3D" id="4.10.60.10">
    <property type="entry name" value="Zinc finger, CCHC-type"/>
    <property type="match status" value="1"/>
</dbReference>
<dbReference type="GO" id="GO:0008168">
    <property type="term" value="F:methyltransferase activity"/>
    <property type="evidence" value="ECO:0007669"/>
    <property type="project" value="UniProtKB-KW"/>
</dbReference>
<organism evidence="9 10">
    <name type="scientific">Spraguea lophii (strain 42_110)</name>
    <name type="common">Microsporidian parasite</name>
    <dbReference type="NCBI Taxonomy" id="1358809"/>
    <lineage>
        <taxon>Eukaryota</taxon>
        <taxon>Fungi</taxon>
        <taxon>Fungi incertae sedis</taxon>
        <taxon>Microsporidia</taxon>
        <taxon>Spragueidae</taxon>
        <taxon>Spraguea</taxon>
    </lineage>
</organism>
<protein>
    <submittedName>
        <fullName evidence="9">Arginine methyltransferase-interacting protein</fullName>
    </submittedName>
</protein>
<gene>
    <name evidence="9" type="ORF">SLOPH_2415</name>
</gene>
<dbReference type="PANTHER" id="PTHR46543">
    <property type="entry name" value="ZINC FINGER CCHC DOMAIN-CONTAINING PROTEIN 7"/>
    <property type="match status" value="1"/>
</dbReference>
<dbReference type="GO" id="GO:0071035">
    <property type="term" value="P:nuclear polyadenylation-dependent rRNA catabolic process"/>
    <property type="evidence" value="ECO:0007669"/>
    <property type="project" value="TreeGrafter"/>
</dbReference>
<dbReference type="VEuPathDB" id="MicrosporidiaDB:SLOPH_2415"/>
<feature type="domain" description="CCHC-type" evidence="8">
    <location>
        <begin position="84"/>
        <end position="97"/>
    </location>
</feature>
<evidence type="ECO:0000256" key="2">
    <source>
        <dbReference type="ARBA" id="ARBA00022723"/>
    </source>
</evidence>
<evidence type="ECO:0000313" key="10">
    <source>
        <dbReference type="Proteomes" id="UP000014978"/>
    </source>
</evidence>
<evidence type="ECO:0000256" key="4">
    <source>
        <dbReference type="ARBA" id="ARBA00022771"/>
    </source>
</evidence>
<dbReference type="InParanoid" id="S7XTM0"/>
<accession>S7XTM0</accession>
<dbReference type="InterPro" id="IPR051644">
    <property type="entry name" value="TRAMP_AT-DNA-binding"/>
</dbReference>
<dbReference type="Proteomes" id="UP000014978">
    <property type="component" value="Unassembled WGS sequence"/>
</dbReference>
<dbReference type="GO" id="GO:0071038">
    <property type="term" value="P:TRAMP-dependent tRNA surveillance pathway"/>
    <property type="evidence" value="ECO:0007669"/>
    <property type="project" value="TreeGrafter"/>
</dbReference>
<dbReference type="AlphaFoldDB" id="S7XTM0"/>
<dbReference type="InterPro" id="IPR036875">
    <property type="entry name" value="Znf_CCHC_sf"/>
</dbReference>
<sequence length="222" mass="26603">MQEEEQQPTSLFDFVKLKENKYTIDLNTKEIEEYIETSEYDINKNFKPTIYHLLYHFTEQITSENKSTAEDQQKSRYFQDTRLCYECGKVGHIESNCFKRKTKSCILCSSTEHIKSECPQIICSKCNLSGHRYKECKERIDKEYRFGICQQCPNRHTNMECTLHWRKYITEGKKKSSIKYACNNCLSTEHFIDDCTIRKNKSSIFCKDYKFYIRRGKRINKK</sequence>
<dbReference type="Pfam" id="PF00098">
    <property type="entry name" value="zf-CCHC"/>
    <property type="match status" value="1"/>
</dbReference>
<dbReference type="PROSITE" id="PS50158">
    <property type="entry name" value="ZF_CCHC"/>
    <property type="match status" value="1"/>
</dbReference>
<dbReference type="GO" id="GO:0003723">
    <property type="term" value="F:RNA binding"/>
    <property type="evidence" value="ECO:0007669"/>
    <property type="project" value="TreeGrafter"/>
</dbReference>
<comment type="subcellular location">
    <subcellularLocation>
        <location evidence="1">Nucleus</location>
    </subcellularLocation>
</comment>
<keyword evidence="4 7" id="KW-0863">Zinc-finger</keyword>
<dbReference type="PANTHER" id="PTHR46543:SF1">
    <property type="entry name" value="ZINC FINGER CCHC DOMAIN-CONTAINING PROTEIN 7"/>
    <property type="match status" value="1"/>
</dbReference>
<dbReference type="EMBL" id="ATCN01000354">
    <property type="protein sequence ID" value="EPR79203.1"/>
    <property type="molecule type" value="Genomic_DNA"/>
</dbReference>
<name>S7XTM0_SPRLO</name>
<evidence type="ECO:0000313" key="9">
    <source>
        <dbReference type="EMBL" id="EPR79203.1"/>
    </source>
</evidence>
<keyword evidence="6" id="KW-0539">Nucleus</keyword>